<feature type="transmembrane region" description="Helical" evidence="1">
    <location>
        <begin position="20"/>
        <end position="49"/>
    </location>
</feature>
<dbReference type="Gene3D" id="3.20.20.190">
    <property type="entry name" value="Phosphatidylinositol (PI) phosphodiesterase"/>
    <property type="match status" value="1"/>
</dbReference>
<dbReference type="PANTHER" id="PTHR46320:SF1">
    <property type="entry name" value="GLYCEROPHOSPHODIESTER PHOSPHODIESTERASE 1"/>
    <property type="match status" value="1"/>
</dbReference>
<evidence type="ECO:0000256" key="1">
    <source>
        <dbReference type="SAM" id="Phobius"/>
    </source>
</evidence>
<dbReference type="OrthoDB" id="197419at2759"/>
<keyword evidence="1" id="KW-1133">Transmembrane helix</keyword>
<keyword evidence="1" id="KW-0472">Membrane</keyword>
<name>A0A3P7KIG4_STRVU</name>
<dbReference type="GO" id="GO:0006644">
    <property type="term" value="P:phospholipid metabolic process"/>
    <property type="evidence" value="ECO:0007669"/>
    <property type="project" value="TreeGrafter"/>
</dbReference>
<gene>
    <name evidence="3" type="ORF">SVUK_LOCUS5773</name>
</gene>
<keyword evidence="4" id="KW-1185">Reference proteome</keyword>
<feature type="non-terminal residue" evidence="3">
    <location>
        <position position="289"/>
    </location>
</feature>
<keyword evidence="1" id="KW-0812">Transmembrane</keyword>
<dbReference type="PROSITE" id="PS51704">
    <property type="entry name" value="GP_PDE"/>
    <property type="match status" value="1"/>
</dbReference>
<dbReference type="GO" id="GO:0070291">
    <property type="term" value="P:N-acylethanolamine metabolic process"/>
    <property type="evidence" value="ECO:0007669"/>
    <property type="project" value="TreeGrafter"/>
</dbReference>
<dbReference type="GO" id="GO:0005886">
    <property type="term" value="C:plasma membrane"/>
    <property type="evidence" value="ECO:0007669"/>
    <property type="project" value="TreeGrafter"/>
</dbReference>
<dbReference type="InterPro" id="IPR017946">
    <property type="entry name" value="PLC-like_Pdiesterase_TIM-brl"/>
</dbReference>
<dbReference type="EMBL" id="UYYB01017544">
    <property type="protein sequence ID" value="VDM70775.1"/>
    <property type="molecule type" value="Genomic_DNA"/>
</dbReference>
<feature type="domain" description="GP-PDE" evidence="2">
    <location>
        <begin position="66"/>
        <end position="289"/>
    </location>
</feature>
<dbReference type="GO" id="GO:0006580">
    <property type="term" value="P:ethanolamine metabolic process"/>
    <property type="evidence" value="ECO:0007669"/>
    <property type="project" value="TreeGrafter"/>
</dbReference>
<evidence type="ECO:0000313" key="4">
    <source>
        <dbReference type="Proteomes" id="UP000270094"/>
    </source>
</evidence>
<dbReference type="Pfam" id="PF03009">
    <property type="entry name" value="GDPD"/>
    <property type="match status" value="1"/>
</dbReference>
<dbReference type="PANTHER" id="PTHR46320">
    <property type="entry name" value="GLYCEROPHOSPHODIESTER PHOSPHODIESTERASE 1"/>
    <property type="match status" value="1"/>
</dbReference>
<accession>A0A3P7KIG4</accession>
<dbReference type="SUPFAM" id="SSF51695">
    <property type="entry name" value="PLC-like phosphodiesterases"/>
    <property type="match status" value="1"/>
</dbReference>
<dbReference type="AlphaFoldDB" id="A0A3P7KIG4"/>
<evidence type="ECO:0000313" key="3">
    <source>
        <dbReference type="EMBL" id="VDM70775.1"/>
    </source>
</evidence>
<protein>
    <recommendedName>
        <fullName evidence="2">GP-PDE domain-containing protein</fullName>
    </recommendedName>
</protein>
<evidence type="ECO:0000259" key="2">
    <source>
        <dbReference type="PROSITE" id="PS51704"/>
    </source>
</evidence>
<dbReference type="Proteomes" id="UP000270094">
    <property type="component" value="Unassembled WGS sequence"/>
</dbReference>
<sequence length="289" mass="32755">MGQQAERANAASKWPKIVGIPIAAMVLLILFPVLIPAVLVCGVVAALLYKNKPCNPEDVRRFFDGFRIGGHRGAPKSFPENGMAGFYQAKADGADLIEFDVALTKDGEAVLLHDDDLDRTTNLTGPIRDKTLAQLAQANISAHFTRSTYNRFLACFPFFKCRGFSISCKFCRKGNLPPVKDEGIPKLETVVKWAVENKMKMLFDVKDSDRELVKIIGDLFEKYQLYDKAIVCSFFPWVVYFVKQGNQKILSGLTWRRRFFSYKDLENTVPRYSGPKHYLFVLLDMIHVQ</sequence>
<proteinExistence type="predicted"/>
<dbReference type="GO" id="GO:0008889">
    <property type="term" value="F:glycerophosphodiester phosphodiesterase activity"/>
    <property type="evidence" value="ECO:0007669"/>
    <property type="project" value="TreeGrafter"/>
</dbReference>
<reference evidence="3 4" key="1">
    <citation type="submission" date="2018-11" db="EMBL/GenBank/DDBJ databases">
        <authorList>
            <consortium name="Pathogen Informatics"/>
        </authorList>
    </citation>
    <scope>NUCLEOTIDE SEQUENCE [LARGE SCALE GENOMIC DNA]</scope>
</reference>
<organism evidence="3 4">
    <name type="scientific">Strongylus vulgaris</name>
    <name type="common">Blood worm</name>
    <dbReference type="NCBI Taxonomy" id="40348"/>
    <lineage>
        <taxon>Eukaryota</taxon>
        <taxon>Metazoa</taxon>
        <taxon>Ecdysozoa</taxon>
        <taxon>Nematoda</taxon>
        <taxon>Chromadorea</taxon>
        <taxon>Rhabditida</taxon>
        <taxon>Rhabditina</taxon>
        <taxon>Rhabditomorpha</taxon>
        <taxon>Strongyloidea</taxon>
        <taxon>Strongylidae</taxon>
        <taxon>Strongylus</taxon>
    </lineage>
</organism>
<dbReference type="InterPro" id="IPR030395">
    <property type="entry name" value="GP_PDE_dom"/>
</dbReference>